<reference evidence="1 2" key="1">
    <citation type="submission" date="2021-04" db="EMBL/GenBank/DDBJ databases">
        <title>Chitinophaga sp. nov., isolated from the rhizosphere soil.</title>
        <authorList>
            <person name="He S."/>
        </authorList>
    </citation>
    <scope>NUCLEOTIDE SEQUENCE [LARGE SCALE GENOMIC DNA]</scope>
    <source>
        <strain evidence="1 2">2R12</strain>
    </source>
</reference>
<dbReference type="PROSITE" id="PS51257">
    <property type="entry name" value="PROKAR_LIPOPROTEIN"/>
    <property type="match status" value="1"/>
</dbReference>
<proteinExistence type="predicted"/>
<evidence type="ECO:0000313" key="2">
    <source>
        <dbReference type="Proteomes" id="UP000676386"/>
    </source>
</evidence>
<sequence>MKRLSLILLTGLSACHFSSGNNNIKATTPDTMATAVNRIDDLLKLYTELKHDTVEIATAGNDSTNTWQYQGTLIDTSLLHLLTPDYIDRDPLYYACYKFYLDNNTIGLITRTPAEYESSSIKLFAYHKKTNTVTFETELADHWGDAGDALTKSSWLFRSAGSNWLGITEQYNYSEDPEDSTVPITETYDYYHFKWSGSKIDTTSTDSSALVEIFKKMAPVRIKPKA</sequence>
<evidence type="ECO:0000313" key="1">
    <source>
        <dbReference type="EMBL" id="MBS0025971.1"/>
    </source>
</evidence>
<dbReference type="Proteomes" id="UP000676386">
    <property type="component" value="Unassembled WGS sequence"/>
</dbReference>
<dbReference type="RefSeq" id="WP_211971113.1">
    <property type="nucleotide sequence ID" value="NZ_CBFHAM010000027.1"/>
</dbReference>
<dbReference type="EMBL" id="JAGTXB010000001">
    <property type="protein sequence ID" value="MBS0025971.1"/>
    <property type="molecule type" value="Genomic_DNA"/>
</dbReference>
<protein>
    <recommendedName>
        <fullName evidence="3">Lipoprotein</fullName>
    </recommendedName>
</protein>
<comment type="caution">
    <text evidence="1">The sequence shown here is derived from an EMBL/GenBank/DDBJ whole genome shotgun (WGS) entry which is preliminary data.</text>
</comment>
<accession>A0ABS5ITA5</accession>
<gene>
    <name evidence="1" type="ORF">KE626_01480</name>
</gene>
<name>A0ABS5ITA5_9BACT</name>
<evidence type="ECO:0008006" key="3">
    <source>
        <dbReference type="Google" id="ProtNLM"/>
    </source>
</evidence>
<keyword evidence="2" id="KW-1185">Reference proteome</keyword>
<organism evidence="1 2">
    <name type="scientific">Chitinophaga hostae</name>
    <dbReference type="NCBI Taxonomy" id="2831022"/>
    <lineage>
        <taxon>Bacteria</taxon>
        <taxon>Pseudomonadati</taxon>
        <taxon>Bacteroidota</taxon>
        <taxon>Chitinophagia</taxon>
        <taxon>Chitinophagales</taxon>
        <taxon>Chitinophagaceae</taxon>
        <taxon>Chitinophaga</taxon>
    </lineage>
</organism>